<keyword evidence="9" id="KW-1185">Reference proteome</keyword>
<dbReference type="InterPro" id="IPR001253">
    <property type="entry name" value="TIF_eIF-1A"/>
</dbReference>
<feature type="region of interest" description="Disordered" evidence="6">
    <location>
        <begin position="135"/>
        <end position="204"/>
    </location>
</feature>
<evidence type="ECO:0000313" key="8">
    <source>
        <dbReference type="EnsemblMetazoa" id="XP_038073562.1"/>
    </source>
</evidence>
<feature type="domain" description="S1-like" evidence="7">
    <location>
        <begin position="5"/>
        <end position="92"/>
    </location>
</feature>
<dbReference type="AlphaFoldDB" id="A0A914BDQ1"/>
<feature type="compositionally biased region" description="Acidic residues" evidence="6">
    <location>
        <begin position="177"/>
        <end position="204"/>
    </location>
</feature>
<dbReference type="GO" id="GO:0003723">
    <property type="term" value="F:RNA binding"/>
    <property type="evidence" value="ECO:0007669"/>
    <property type="project" value="UniProtKB-KW"/>
</dbReference>
<evidence type="ECO:0000256" key="3">
    <source>
        <dbReference type="ARBA" id="ARBA00022884"/>
    </source>
</evidence>
<dbReference type="SUPFAM" id="SSF50249">
    <property type="entry name" value="Nucleic acid-binding proteins"/>
    <property type="match status" value="1"/>
</dbReference>
<reference evidence="8" key="1">
    <citation type="submission" date="2022-11" db="UniProtKB">
        <authorList>
            <consortium name="EnsemblMetazoa"/>
        </authorList>
    </citation>
    <scope>IDENTIFICATION</scope>
</reference>
<dbReference type="GO" id="GO:0003743">
    <property type="term" value="F:translation initiation factor activity"/>
    <property type="evidence" value="ECO:0007669"/>
    <property type="project" value="UniProtKB-UniRule"/>
</dbReference>
<proteinExistence type="inferred from homology"/>
<protein>
    <recommendedName>
        <fullName evidence="2">Probable RNA-binding protein EIF1AD</fullName>
    </recommendedName>
    <alternativeName>
        <fullName evidence="4">Eukaryotic translation initiation factor 1A domain-containing protein</fullName>
    </alternativeName>
</protein>
<evidence type="ECO:0000259" key="7">
    <source>
        <dbReference type="PROSITE" id="PS50832"/>
    </source>
</evidence>
<dbReference type="OMA" id="EKSACKP"/>
<keyword evidence="3" id="KW-0694">RNA-binding</keyword>
<dbReference type="InterPro" id="IPR012340">
    <property type="entry name" value="NA-bd_OB-fold"/>
</dbReference>
<dbReference type="Proteomes" id="UP000887568">
    <property type="component" value="Unplaced"/>
</dbReference>
<dbReference type="PANTHER" id="PTHR21641">
    <property type="entry name" value="TRANSLATION INITIATION FACTOR-RELATED"/>
    <property type="match status" value="1"/>
</dbReference>
<dbReference type="GeneID" id="119741752"/>
<feature type="compositionally biased region" description="Acidic residues" evidence="6">
    <location>
        <begin position="139"/>
        <end position="162"/>
    </location>
</feature>
<accession>A0A914BDQ1</accession>
<comment type="similarity">
    <text evidence="1">Belongs to the EIF1AD family.</text>
</comment>
<evidence type="ECO:0000256" key="5">
    <source>
        <dbReference type="PROSITE-ProRule" id="PRU00181"/>
    </source>
</evidence>
<dbReference type="Pfam" id="PF01176">
    <property type="entry name" value="eIF-1a"/>
    <property type="match status" value="1"/>
</dbReference>
<dbReference type="CDD" id="cd05792">
    <property type="entry name" value="S1_eIF1AD_like"/>
    <property type="match status" value="1"/>
</dbReference>
<dbReference type="PROSITE" id="PS50832">
    <property type="entry name" value="S1_IF1_TYPE"/>
    <property type="match status" value="1"/>
</dbReference>
<sequence>MSKATKRKHVTREVLDEYTLPEDHQQIVKVTASRGNNLHEVQTATGEQFLVSMPTRFRKNVWIKRGDFVIVDPILEGDKVKAEIATILYPKQIKYIQKEGLWPDEFASKPPSGESDIAHAVNNLDLDTITKDVSKITLGEEDPTSPAEQDDYESDSDNDDDLFVNTNRPSVTYYYSETDEEEEGAGLSDDEGADEEGGDEGGER</sequence>
<evidence type="ECO:0000256" key="1">
    <source>
        <dbReference type="ARBA" id="ARBA00007340"/>
    </source>
</evidence>
<dbReference type="PANTHER" id="PTHR21641:SF0">
    <property type="entry name" value="RNA-BINDING PROTEIN EIF1AD-RELATED"/>
    <property type="match status" value="1"/>
</dbReference>
<dbReference type="GO" id="GO:0005634">
    <property type="term" value="C:nucleus"/>
    <property type="evidence" value="ECO:0007669"/>
    <property type="project" value="TreeGrafter"/>
</dbReference>
<dbReference type="Gene3D" id="2.40.50.140">
    <property type="entry name" value="Nucleic acid-binding proteins"/>
    <property type="match status" value="1"/>
</dbReference>
<organism evidence="8 9">
    <name type="scientific">Patiria miniata</name>
    <name type="common">Bat star</name>
    <name type="synonym">Asterina miniata</name>
    <dbReference type="NCBI Taxonomy" id="46514"/>
    <lineage>
        <taxon>Eukaryota</taxon>
        <taxon>Metazoa</taxon>
        <taxon>Echinodermata</taxon>
        <taxon>Eleutherozoa</taxon>
        <taxon>Asterozoa</taxon>
        <taxon>Asteroidea</taxon>
        <taxon>Valvatacea</taxon>
        <taxon>Valvatida</taxon>
        <taxon>Asterinidae</taxon>
        <taxon>Patiria</taxon>
    </lineage>
</organism>
<evidence type="ECO:0000256" key="4">
    <source>
        <dbReference type="ARBA" id="ARBA00031998"/>
    </source>
</evidence>
<dbReference type="EnsemblMetazoa" id="XM_038217634.1">
    <property type="protein sequence ID" value="XP_038073562.1"/>
    <property type="gene ID" value="LOC119741752"/>
</dbReference>
<dbReference type="RefSeq" id="XP_038073562.1">
    <property type="nucleotide sequence ID" value="XM_038217634.1"/>
</dbReference>
<dbReference type="OrthoDB" id="1738325at2759"/>
<evidence type="ECO:0000256" key="6">
    <source>
        <dbReference type="SAM" id="MobiDB-lite"/>
    </source>
</evidence>
<dbReference type="InterPro" id="IPR006196">
    <property type="entry name" value="RNA-binding_domain_S1_IF1"/>
</dbReference>
<keyword evidence="5" id="KW-0396">Initiation factor</keyword>
<dbReference type="SMART" id="SM00652">
    <property type="entry name" value="eIF1a"/>
    <property type="match status" value="1"/>
</dbReference>
<evidence type="ECO:0000313" key="9">
    <source>
        <dbReference type="Proteomes" id="UP000887568"/>
    </source>
</evidence>
<keyword evidence="5" id="KW-0648">Protein biosynthesis</keyword>
<name>A0A914BDQ1_PATMI</name>
<dbReference type="InterPro" id="IPR039294">
    <property type="entry name" value="EIF1AD"/>
</dbReference>
<evidence type="ECO:0000256" key="2">
    <source>
        <dbReference type="ARBA" id="ARBA00020989"/>
    </source>
</evidence>